<dbReference type="Gene3D" id="1.10.1740.10">
    <property type="match status" value="2"/>
</dbReference>
<gene>
    <name evidence="6" type="ORF">SAMN05444159_2550</name>
</gene>
<dbReference type="GO" id="GO:0016987">
    <property type="term" value="F:sigma factor activity"/>
    <property type="evidence" value="ECO:0007669"/>
    <property type="project" value="UniProtKB-KW"/>
</dbReference>
<accession>A0A1M6Q4L2</accession>
<reference evidence="6 7" key="1">
    <citation type="submission" date="2016-11" db="EMBL/GenBank/DDBJ databases">
        <authorList>
            <person name="Jaros S."/>
            <person name="Januszkiewicz K."/>
            <person name="Wedrychowicz H."/>
        </authorList>
    </citation>
    <scope>NUCLEOTIDE SEQUENCE [LARGE SCALE GENOMIC DNA]</scope>
    <source>
        <strain evidence="6 7">GAS499</strain>
    </source>
</reference>
<evidence type="ECO:0000313" key="7">
    <source>
        <dbReference type="Proteomes" id="UP000189935"/>
    </source>
</evidence>
<keyword evidence="2" id="KW-0805">Transcription regulation</keyword>
<dbReference type="InterPro" id="IPR039425">
    <property type="entry name" value="RNA_pol_sigma-70-like"/>
</dbReference>
<dbReference type="GO" id="GO:0003677">
    <property type="term" value="F:DNA binding"/>
    <property type="evidence" value="ECO:0007669"/>
    <property type="project" value="UniProtKB-KW"/>
</dbReference>
<keyword evidence="5" id="KW-0804">Transcription</keyword>
<dbReference type="PANTHER" id="PTHR43133">
    <property type="entry name" value="RNA POLYMERASE ECF-TYPE SIGMA FACTO"/>
    <property type="match status" value="1"/>
</dbReference>
<dbReference type="SUPFAM" id="SSF88946">
    <property type="entry name" value="Sigma2 domain of RNA polymerase sigma factors"/>
    <property type="match status" value="2"/>
</dbReference>
<evidence type="ECO:0000256" key="3">
    <source>
        <dbReference type="ARBA" id="ARBA00023082"/>
    </source>
</evidence>
<evidence type="ECO:0000313" key="6">
    <source>
        <dbReference type="EMBL" id="SHK15063.1"/>
    </source>
</evidence>
<name>A0A1M6Q4L2_9BRAD</name>
<dbReference type="SUPFAM" id="SSF88659">
    <property type="entry name" value="Sigma3 and sigma4 domains of RNA polymerase sigma factors"/>
    <property type="match status" value="1"/>
</dbReference>
<dbReference type="AlphaFoldDB" id="A0A1M6Q4L2"/>
<organism evidence="6 7">
    <name type="scientific">Bradyrhizobium lablabi</name>
    <dbReference type="NCBI Taxonomy" id="722472"/>
    <lineage>
        <taxon>Bacteria</taxon>
        <taxon>Pseudomonadati</taxon>
        <taxon>Pseudomonadota</taxon>
        <taxon>Alphaproteobacteria</taxon>
        <taxon>Hyphomicrobiales</taxon>
        <taxon>Nitrobacteraceae</taxon>
        <taxon>Bradyrhizobium</taxon>
    </lineage>
</organism>
<dbReference type="NCBIfam" id="TIGR02937">
    <property type="entry name" value="sigma70-ECF"/>
    <property type="match status" value="1"/>
</dbReference>
<dbReference type="EMBL" id="LT670844">
    <property type="protein sequence ID" value="SHK15063.1"/>
    <property type="molecule type" value="Genomic_DNA"/>
</dbReference>
<evidence type="ECO:0000256" key="4">
    <source>
        <dbReference type="ARBA" id="ARBA00023125"/>
    </source>
</evidence>
<comment type="similarity">
    <text evidence="1">Belongs to the sigma-70 factor family. ECF subfamily.</text>
</comment>
<dbReference type="Proteomes" id="UP000189935">
    <property type="component" value="Chromosome I"/>
</dbReference>
<dbReference type="GO" id="GO:0006352">
    <property type="term" value="P:DNA-templated transcription initiation"/>
    <property type="evidence" value="ECO:0007669"/>
    <property type="project" value="InterPro"/>
</dbReference>
<evidence type="ECO:0000256" key="5">
    <source>
        <dbReference type="ARBA" id="ARBA00023163"/>
    </source>
</evidence>
<protein>
    <submittedName>
        <fullName evidence="6">RNA polymerase primary sigma factor</fullName>
    </submittedName>
</protein>
<dbReference type="PANTHER" id="PTHR43133:SF8">
    <property type="entry name" value="RNA POLYMERASE SIGMA FACTOR HI_1459-RELATED"/>
    <property type="match status" value="1"/>
</dbReference>
<keyword evidence="4" id="KW-0238">DNA-binding</keyword>
<dbReference type="OrthoDB" id="7329204at2"/>
<keyword evidence="3" id="KW-0731">Sigma factor</keyword>
<dbReference type="InterPro" id="IPR013324">
    <property type="entry name" value="RNA_pol_sigma_r3/r4-like"/>
</dbReference>
<sequence>MLQANPRPELELVRAVVSGDAAAAQRFLEMASATLWSVVVKLEGDGAEGESAFLGVIEGLKADGYSRLRAFDGRSRLSTYLAIVARDILADRLARGFVESPRKSWTRFERFFGEDIRRRVAHRFPRETGTGRREDAYQEVCLKFIEDDYRRIRAYDGLGSFTGFILTVAERILLDLVRRDAPRRRLPAAVARLSQLDQDIYAAIVWGMHPVDADRLAMTMRGRFERDPDAEEIRQALQRVAEVAPLTAAATSGRSEMVSLDTSGDDDQGIVIPDSGATPEQQLLDAEEEQTRSALLDAVKQAADDLPADERLYLQIVFSATDPMPAREIARTMQLPVEDVYRLKQRAQRWLTELAARLGKKDELKAQKN</sequence>
<dbReference type="Gene3D" id="1.20.140.160">
    <property type="match status" value="1"/>
</dbReference>
<dbReference type="InterPro" id="IPR013325">
    <property type="entry name" value="RNA_pol_sigma_r2"/>
</dbReference>
<evidence type="ECO:0000256" key="2">
    <source>
        <dbReference type="ARBA" id="ARBA00023015"/>
    </source>
</evidence>
<dbReference type="RefSeq" id="WP_079538441.1">
    <property type="nucleotide sequence ID" value="NZ_LT670844.1"/>
</dbReference>
<dbReference type="InterPro" id="IPR014284">
    <property type="entry name" value="RNA_pol_sigma-70_dom"/>
</dbReference>
<proteinExistence type="inferred from homology"/>
<evidence type="ECO:0000256" key="1">
    <source>
        <dbReference type="ARBA" id="ARBA00010641"/>
    </source>
</evidence>